<sequence length="345" mass="36573">MTRFKNIDRRQFAFAMFALAASARWPASAAAKETVRMGQATTTLGFLPVWAARAYDTFAAEQVDLSWAAINGGDPACLAALDSGDIDIAATGSDSVLEAVAKGQPYQIIYSLMSKISLNLTVSEAMIKRTGISRSMPIKERIACLKGATIGVAVVGGAQDRTVRWLATRGGLDGRKDVQIVQIGSAAALGAALENGRIDAFMLSPPEGPLAEAAGYGRTVIEPDTDISGWKGMPSLVLVGRSDANEAAQKKIVATVRAMNSANHAVLSDLEGSADKIGGKFFPKLPQPVMRVSIKTLADGIRDDGLLNDERAKLLSQFVEDSGRTPPAPGSFWTNKYVELAKTTK</sequence>
<gene>
    <name evidence="2" type="ORF">FXB40_04715</name>
</gene>
<dbReference type="Pfam" id="PF13379">
    <property type="entry name" value="NMT1_2"/>
    <property type="match status" value="1"/>
</dbReference>
<feature type="chain" id="PRO_5023038631" evidence="1">
    <location>
        <begin position="30"/>
        <end position="345"/>
    </location>
</feature>
<keyword evidence="3" id="KW-1185">Reference proteome</keyword>
<dbReference type="RefSeq" id="WP_148771034.1">
    <property type="nucleotide sequence ID" value="NZ_VSSS01000010.1"/>
</dbReference>
<dbReference type="EMBL" id="VSSS01000010">
    <property type="protein sequence ID" value="TYL98832.1"/>
    <property type="molecule type" value="Genomic_DNA"/>
</dbReference>
<organism evidence="2 3">
    <name type="scientific">Bradyrhizobium rifense</name>
    <dbReference type="NCBI Taxonomy" id="515499"/>
    <lineage>
        <taxon>Bacteria</taxon>
        <taxon>Pseudomonadati</taxon>
        <taxon>Pseudomonadota</taxon>
        <taxon>Alphaproteobacteria</taxon>
        <taxon>Hyphomicrobiales</taxon>
        <taxon>Nitrobacteraceae</taxon>
        <taxon>Bradyrhizobium</taxon>
    </lineage>
</organism>
<feature type="signal peptide" evidence="1">
    <location>
        <begin position="1"/>
        <end position="29"/>
    </location>
</feature>
<comment type="caution">
    <text evidence="2">The sequence shown here is derived from an EMBL/GenBank/DDBJ whole genome shotgun (WGS) entry which is preliminary data.</text>
</comment>
<reference evidence="2 3" key="1">
    <citation type="submission" date="2019-08" db="EMBL/GenBank/DDBJ databases">
        <title>Bradyrhizobium hipponensis sp. nov., a rhizobium isolated from a Lupinus angustifolius root nodule in Tunisia.</title>
        <authorList>
            <person name="Off K."/>
            <person name="Rejili M."/>
            <person name="Mars M."/>
            <person name="Brachmann A."/>
            <person name="Marin M."/>
        </authorList>
    </citation>
    <scope>NUCLEOTIDE SEQUENCE [LARGE SCALE GENOMIC DNA]</scope>
    <source>
        <strain evidence="2 3">CTAW71</strain>
    </source>
</reference>
<proteinExistence type="predicted"/>
<name>A0A5D3KND5_9BRAD</name>
<dbReference type="Gene3D" id="3.40.190.10">
    <property type="entry name" value="Periplasmic binding protein-like II"/>
    <property type="match status" value="2"/>
</dbReference>
<keyword evidence="1" id="KW-0732">Signal</keyword>
<dbReference type="AlphaFoldDB" id="A0A5D3KND5"/>
<dbReference type="PANTHER" id="PTHR30024:SF48">
    <property type="entry name" value="ABC TRANSPORTER SUBSTRATE-BINDING PROTEIN"/>
    <property type="match status" value="1"/>
</dbReference>
<accession>A0A5D3KND5</accession>
<protein>
    <submittedName>
        <fullName evidence="2">ABC transporter substrate-binding protein</fullName>
    </submittedName>
</protein>
<dbReference type="SUPFAM" id="SSF53850">
    <property type="entry name" value="Periplasmic binding protein-like II"/>
    <property type="match status" value="1"/>
</dbReference>
<evidence type="ECO:0000313" key="2">
    <source>
        <dbReference type="EMBL" id="TYL98832.1"/>
    </source>
</evidence>
<evidence type="ECO:0000256" key="1">
    <source>
        <dbReference type="SAM" id="SignalP"/>
    </source>
</evidence>
<dbReference type="Proteomes" id="UP000324758">
    <property type="component" value="Unassembled WGS sequence"/>
</dbReference>
<evidence type="ECO:0000313" key="3">
    <source>
        <dbReference type="Proteomes" id="UP000324758"/>
    </source>
</evidence>
<dbReference type="PANTHER" id="PTHR30024">
    <property type="entry name" value="ALIPHATIC SULFONATES-BINDING PROTEIN-RELATED"/>
    <property type="match status" value="1"/>
</dbReference>
<dbReference type="OrthoDB" id="8205514at2"/>